<proteinExistence type="predicted"/>
<comment type="caution">
    <text evidence="1">The sequence shown here is derived from an EMBL/GenBank/DDBJ whole genome shotgun (WGS) entry which is preliminary data.</text>
</comment>
<dbReference type="AlphaFoldDB" id="A0A554JEC0"/>
<name>A0A554JEC0_9BACT</name>
<dbReference type="Proteomes" id="UP000319613">
    <property type="component" value="Unassembled WGS sequence"/>
</dbReference>
<accession>A0A554JEC0</accession>
<gene>
    <name evidence="1" type="ORF">G01um101477_17</name>
</gene>
<reference evidence="1 2" key="1">
    <citation type="submission" date="2017-07" db="EMBL/GenBank/DDBJ databases">
        <title>Mechanisms for carbon and nitrogen cycling indicate functional differentiation within the Candidate Phyla Radiation.</title>
        <authorList>
            <person name="Danczak R.E."/>
            <person name="Johnston M.D."/>
            <person name="Kenah C."/>
            <person name="Slattery M."/>
            <person name="Wrighton K.C."/>
            <person name="Wilkins M.J."/>
        </authorList>
    </citation>
    <scope>NUCLEOTIDE SEQUENCE [LARGE SCALE GENOMIC DNA]</scope>
    <source>
        <strain evidence="1">Gr01-1014_77</strain>
    </source>
</reference>
<organism evidence="1 2">
    <name type="scientific">Candidatus Doudnabacteria bacterium Gr01-1014_77</name>
    <dbReference type="NCBI Taxonomy" id="2017133"/>
    <lineage>
        <taxon>Bacteria</taxon>
        <taxon>Candidatus Doudnaibacteriota</taxon>
    </lineage>
</organism>
<evidence type="ECO:0000313" key="2">
    <source>
        <dbReference type="Proteomes" id="UP000319613"/>
    </source>
</evidence>
<dbReference type="EMBL" id="VMFF01000002">
    <property type="protein sequence ID" value="TSC66630.1"/>
    <property type="molecule type" value="Genomic_DNA"/>
</dbReference>
<protein>
    <submittedName>
        <fullName evidence="1">Uncharacterized protein</fullName>
    </submittedName>
</protein>
<sequence>MWCSRRLRVDSGRGGRRLVGRLLRGKVVDHEETDDSHDDDDKRDQPNAWAFGLGLLVHGSSCDPSQVEVKIYCILRGGFIAYCHIYFKKSSTEKHPKERSLGYLDYTYLNFLYYFCNISRFRNRVFVAV</sequence>
<evidence type="ECO:0000313" key="1">
    <source>
        <dbReference type="EMBL" id="TSC66630.1"/>
    </source>
</evidence>